<dbReference type="RefSeq" id="WP_058024694.1">
    <property type="nucleotide sequence ID" value="NZ_LNDJ01000064.1"/>
</dbReference>
<dbReference type="InterPro" id="IPR007353">
    <property type="entry name" value="DUF421"/>
</dbReference>
<gene>
    <name evidence="9" type="ORF">AS194_07985</name>
</gene>
<evidence type="ECO:0000313" key="9">
    <source>
        <dbReference type="EMBL" id="KRU22535.1"/>
    </source>
</evidence>
<evidence type="ECO:0000256" key="4">
    <source>
        <dbReference type="ARBA" id="ARBA00022692"/>
    </source>
</evidence>
<evidence type="ECO:0000313" key="10">
    <source>
        <dbReference type="Proteomes" id="UP000051202"/>
    </source>
</evidence>
<dbReference type="InterPro" id="IPR023090">
    <property type="entry name" value="UPF0702_alpha/beta_dom_sf"/>
</dbReference>
<keyword evidence="6 7" id="KW-0472">Membrane</keyword>
<evidence type="ECO:0000256" key="7">
    <source>
        <dbReference type="SAM" id="Phobius"/>
    </source>
</evidence>
<sequence length="227" mass="26084">MDWASIFIHDTTWSFAVEILIRVTVMFVLIITFLRFTGKRGVRQLSIFELTIILSLGSIAGDPMFTEDLPIIQAVLIMGSVIVLYRICTWVMMEWQPFEDLLEGKSLYIVEDSMLVLDKIKKGKMSHDEFFAEMRQQGVEHLGQVRIGLLETDGNFSILLHSSENTVYGMPLFPKQYRPVEQVEAGVYYACMYCGYVDEISEPNQCCPRCKDNCNNWAKALNNRIVK</sequence>
<reference evidence="9 10" key="1">
    <citation type="submission" date="2015-11" db="EMBL/GenBank/DDBJ databases">
        <title>Permanent draft genome of Psychrobacter piscatorii LQ58.</title>
        <authorList>
            <person name="Zhou M."/>
            <person name="Dong B."/>
            <person name="Liu Q."/>
        </authorList>
    </citation>
    <scope>NUCLEOTIDE SEQUENCE [LARGE SCALE GENOMIC DNA]</scope>
    <source>
        <strain evidence="9 10">LQ58</strain>
    </source>
</reference>
<evidence type="ECO:0000256" key="3">
    <source>
        <dbReference type="ARBA" id="ARBA00022475"/>
    </source>
</evidence>
<evidence type="ECO:0000256" key="6">
    <source>
        <dbReference type="ARBA" id="ARBA00023136"/>
    </source>
</evidence>
<comment type="caution">
    <text evidence="9">The sequence shown here is derived from an EMBL/GenBank/DDBJ whole genome shotgun (WGS) entry which is preliminary data.</text>
</comment>
<comment type="similarity">
    <text evidence="2">Belongs to the UPF0702 family.</text>
</comment>
<evidence type="ECO:0000256" key="5">
    <source>
        <dbReference type="ARBA" id="ARBA00022989"/>
    </source>
</evidence>
<dbReference type="GO" id="GO:0005886">
    <property type="term" value="C:plasma membrane"/>
    <property type="evidence" value="ECO:0007669"/>
    <property type="project" value="UniProtKB-SubCell"/>
</dbReference>
<dbReference type="Proteomes" id="UP000051202">
    <property type="component" value="Unassembled WGS sequence"/>
</dbReference>
<protein>
    <recommendedName>
        <fullName evidence="8">YetF C-terminal domain-containing protein</fullName>
    </recommendedName>
</protein>
<name>A0A0T6DSC5_9GAMM</name>
<dbReference type="Gene3D" id="3.30.240.20">
    <property type="entry name" value="bsu07140 like domains"/>
    <property type="match status" value="1"/>
</dbReference>
<evidence type="ECO:0000256" key="2">
    <source>
        <dbReference type="ARBA" id="ARBA00006448"/>
    </source>
</evidence>
<feature type="transmembrane region" description="Helical" evidence="7">
    <location>
        <begin position="71"/>
        <end position="88"/>
    </location>
</feature>
<keyword evidence="3" id="KW-1003">Cell membrane</keyword>
<dbReference type="EMBL" id="LNDJ01000064">
    <property type="protein sequence ID" value="KRU22535.1"/>
    <property type="molecule type" value="Genomic_DNA"/>
</dbReference>
<organism evidence="9 10">
    <name type="scientific">Psychrobacter piscatorii</name>
    <dbReference type="NCBI Taxonomy" id="554343"/>
    <lineage>
        <taxon>Bacteria</taxon>
        <taxon>Pseudomonadati</taxon>
        <taxon>Pseudomonadota</taxon>
        <taxon>Gammaproteobacteria</taxon>
        <taxon>Moraxellales</taxon>
        <taxon>Moraxellaceae</taxon>
        <taxon>Psychrobacter</taxon>
    </lineage>
</organism>
<keyword evidence="10" id="KW-1185">Reference proteome</keyword>
<feature type="transmembrane region" description="Helical" evidence="7">
    <location>
        <begin position="12"/>
        <end position="34"/>
    </location>
</feature>
<evidence type="ECO:0000259" key="8">
    <source>
        <dbReference type="Pfam" id="PF04239"/>
    </source>
</evidence>
<dbReference type="PANTHER" id="PTHR34582:SF6">
    <property type="entry name" value="UPF0702 TRANSMEMBRANE PROTEIN YCAP"/>
    <property type="match status" value="1"/>
</dbReference>
<proteinExistence type="inferred from homology"/>
<keyword evidence="5 7" id="KW-1133">Transmembrane helix</keyword>
<dbReference type="PANTHER" id="PTHR34582">
    <property type="entry name" value="UPF0702 TRANSMEMBRANE PROTEIN YCAP"/>
    <property type="match status" value="1"/>
</dbReference>
<feature type="domain" description="YetF C-terminal" evidence="8">
    <location>
        <begin position="94"/>
        <end position="170"/>
    </location>
</feature>
<feature type="transmembrane region" description="Helical" evidence="7">
    <location>
        <begin position="46"/>
        <end position="65"/>
    </location>
</feature>
<dbReference type="Pfam" id="PF04239">
    <property type="entry name" value="DUF421"/>
    <property type="match status" value="1"/>
</dbReference>
<dbReference type="STRING" id="554343.AS194_07985"/>
<accession>A0A0T6DSC5</accession>
<keyword evidence="4 7" id="KW-0812">Transmembrane</keyword>
<comment type="subcellular location">
    <subcellularLocation>
        <location evidence="1">Cell membrane</location>
        <topology evidence="1">Multi-pass membrane protein</topology>
    </subcellularLocation>
</comment>
<evidence type="ECO:0000256" key="1">
    <source>
        <dbReference type="ARBA" id="ARBA00004651"/>
    </source>
</evidence>
<dbReference type="AlphaFoldDB" id="A0A0T6DSC5"/>